<evidence type="ECO:0008006" key="13">
    <source>
        <dbReference type="Google" id="ProtNLM"/>
    </source>
</evidence>
<dbReference type="PANTHER" id="PTHR46276">
    <property type="entry name" value="E3 UBIQUITIN-PROTEIN LIGASE UBR5"/>
    <property type="match status" value="1"/>
</dbReference>
<dbReference type="GO" id="GO:0090263">
    <property type="term" value="P:positive regulation of canonical Wnt signaling pathway"/>
    <property type="evidence" value="ECO:0007669"/>
    <property type="project" value="TreeGrafter"/>
</dbReference>
<evidence type="ECO:0000259" key="10">
    <source>
        <dbReference type="PROSITE" id="PS51309"/>
    </source>
</evidence>
<keyword evidence="4" id="KW-0862">Zinc</keyword>
<dbReference type="Pfam" id="PF00658">
    <property type="entry name" value="MLLE"/>
    <property type="match status" value="1"/>
</dbReference>
<feature type="compositionally biased region" description="Basic and acidic residues" evidence="7">
    <location>
        <begin position="35"/>
        <end position="45"/>
    </location>
</feature>
<feature type="compositionally biased region" description="Polar residues" evidence="7">
    <location>
        <begin position="224"/>
        <end position="235"/>
    </location>
</feature>
<dbReference type="SMART" id="SM00119">
    <property type="entry name" value="HECTc"/>
    <property type="match status" value="1"/>
</dbReference>
<dbReference type="InterPro" id="IPR035983">
    <property type="entry name" value="Hect_E3_ubiquitin_ligase"/>
</dbReference>
<dbReference type="InterPro" id="IPR036053">
    <property type="entry name" value="PABP-dom"/>
</dbReference>
<evidence type="ECO:0000256" key="3">
    <source>
        <dbReference type="ARBA" id="ARBA00022786"/>
    </source>
</evidence>
<feature type="compositionally biased region" description="Acidic residues" evidence="7">
    <location>
        <begin position="1339"/>
        <end position="1354"/>
    </location>
</feature>
<feature type="active site" description="Glycyl thioester intermediate" evidence="5">
    <location>
        <position position="2306"/>
    </location>
</feature>
<dbReference type="Gene3D" id="1.10.8.10">
    <property type="entry name" value="DNA helicase RuvA subunit, C-terminal domain"/>
    <property type="match status" value="1"/>
</dbReference>
<feature type="region of interest" description="Disordered" evidence="7">
    <location>
        <begin position="1308"/>
        <end position="1449"/>
    </location>
</feature>
<organism evidence="11">
    <name type="scientific">Oikopleura dioica</name>
    <name type="common">Tunicate</name>
    <dbReference type="NCBI Taxonomy" id="34765"/>
    <lineage>
        <taxon>Eukaryota</taxon>
        <taxon>Metazoa</taxon>
        <taxon>Chordata</taxon>
        <taxon>Tunicata</taxon>
        <taxon>Appendicularia</taxon>
        <taxon>Copelata</taxon>
        <taxon>Oikopleuridae</taxon>
        <taxon>Oikopleura</taxon>
    </lineage>
</organism>
<evidence type="ECO:0000256" key="2">
    <source>
        <dbReference type="ARBA" id="ARBA00022771"/>
    </source>
</evidence>
<dbReference type="FunCoup" id="E4X800">
    <property type="interactions" value="439"/>
</dbReference>
<feature type="compositionally biased region" description="Basic residues" evidence="7">
    <location>
        <begin position="76"/>
        <end position="89"/>
    </location>
</feature>
<dbReference type="GO" id="GO:0043130">
    <property type="term" value="F:ubiquitin binding"/>
    <property type="evidence" value="ECO:0007669"/>
    <property type="project" value="InterPro"/>
</dbReference>
<dbReference type="PROSITE" id="PS50237">
    <property type="entry name" value="HECT"/>
    <property type="match status" value="1"/>
</dbReference>
<gene>
    <name evidence="11" type="ORF">GSOID_T00003691001</name>
</gene>
<feature type="region of interest" description="Disordered" evidence="7">
    <location>
        <begin position="202"/>
        <end position="242"/>
    </location>
</feature>
<dbReference type="InterPro" id="IPR047503">
    <property type="entry name" value="UBR-box_UBR5"/>
</dbReference>
<dbReference type="GO" id="GO:0003723">
    <property type="term" value="F:RNA binding"/>
    <property type="evidence" value="ECO:0007669"/>
    <property type="project" value="InterPro"/>
</dbReference>
<dbReference type="GO" id="GO:0005737">
    <property type="term" value="C:cytoplasm"/>
    <property type="evidence" value="ECO:0007669"/>
    <property type="project" value="TreeGrafter"/>
</dbReference>
<keyword evidence="3 5" id="KW-0833">Ubl conjugation pathway</keyword>
<dbReference type="InterPro" id="IPR003126">
    <property type="entry name" value="Znf_UBR"/>
</dbReference>
<evidence type="ECO:0000256" key="5">
    <source>
        <dbReference type="PROSITE-ProRule" id="PRU00104"/>
    </source>
</evidence>
<dbReference type="Pfam" id="PF11547">
    <property type="entry name" value="E3_UbLigase_EDD"/>
    <property type="match status" value="1"/>
</dbReference>
<dbReference type="GO" id="GO:0005634">
    <property type="term" value="C:nucleus"/>
    <property type="evidence" value="ECO:0007669"/>
    <property type="project" value="TreeGrafter"/>
</dbReference>
<keyword evidence="12" id="KW-1185">Reference proteome</keyword>
<feature type="region of interest" description="Disordered" evidence="7">
    <location>
        <begin position="76"/>
        <end position="98"/>
    </location>
</feature>
<feature type="region of interest" description="Disordered" evidence="7">
    <location>
        <begin position="1484"/>
        <end position="1519"/>
    </location>
</feature>
<reference evidence="11" key="1">
    <citation type="journal article" date="2010" name="Science">
        <title>Plasticity of animal genome architecture unmasked by rapid evolution of a pelagic tunicate.</title>
        <authorList>
            <person name="Denoeud F."/>
            <person name="Henriet S."/>
            <person name="Mungpakdee S."/>
            <person name="Aury J.M."/>
            <person name="Da Silva C."/>
            <person name="Brinkmann H."/>
            <person name="Mikhaleva J."/>
            <person name="Olsen L.C."/>
            <person name="Jubin C."/>
            <person name="Canestro C."/>
            <person name="Bouquet J.M."/>
            <person name="Danks G."/>
            <person name="Poulain J."/>
            <person name="Campsteijn C."/>
            <person name="Adamski M."/>
            <person name="Cross I."/>
            <person name="Yadetie F."/>
            <person name="Muffato M."/>
            <person name="Louis A."/>
            <person name="Butcher S."/>
            <person name="Tsagkogeorga G."/>
            <person name="Konrad A."/>
            <person name="Singh S."/>
            <person name="Jensen M.F."/>
            <person name="Cong E.H."/>
            <person name="Eikeseth-Otteraa H."/>
            <person name="Noel B."/>
            <person name="Anthouard V."/>
            <person name="Porcel B.M."/>
            <person name="Kachouri-Lafond R."/>
            <person name="Nishino A."/>
            <person name="Ugolini M."/>
            <person name="Chourrout P."/>
            <person name="Nishida H."/>
            <person name="Aasland R."/>
            <person name="Huzurbazar S."/>
            <person name="Westhof E."/>
            <person name="Delsuc F."/>
            <person name="Lehrach H."/>
            <person name="Reinhardt R."/>
            <person name="Weissenbach J."/>
            <person name="Roy S.W."/>
            <person name="Artiguenave F."/>
            <person name="Postlethwait J.H."/>
            <person name="Manak J.R."/>
            <person name="Thompson E.M."/>
            <person name="Jaillon O."/>
            <person name="Du Pasquier L."/>
            <person name="Boudinot P."/>
            <person name="Liberles D.A."/>
            <person name="Volff J.N."/>
            <person name="Philippe H."/>
            <person name="Lenhard B."/>
            <person name="Roest Crollius H."/>
            <person name="Wincker P."/>
            <person name="Chourrout D."/>
        </authorList>
    </citation>
    <scope>NUCLEOTIDE SEQUENCE [LARGE SCALE GENOMIC DNA]</scope>
</reference>
<evidence type="ECO:0000259" key="9">
    <source>
        <dbReference type="PROSITE" id="PS51157"/>
    </source>
</evidence>
<evidence type="ECO:0000313" key="12">
    <source>
        <dbReference type="Proteomes" id="UP000001307"/>
    </source>
</evidence>
<dbReference type="InterPro" id="IPR024725">
    <property type="entry name" value="UBR5_UBA"/>
</dbReference>
<feature type="compositionally biased region" description="Polar residues" evidence="7">
    <location>
        <begin position="1508"/>
        <end position="1519"/>
    </location>
</feature>
<feature type="compositionally biased region" description="Low complexity" evidence="7">
    <location>
        <begin position="202"/>
        <end position="216"/>
    </location>
</feature>
<feature type="compositionally biased region" description="Acidic residues" evidence="7">
    <location>
        <begin position="1376"/>
        <end position="1416"/>
    </location>
</feature>
<proteinExistence type="predicted"/>
<feature type="domain" description="UBR-type" evidence="9">
    <location>
        <begin position="972"/>
        <end position="1040"/>
    </location>
</feature>
<dbReference type="Gene3D" id="3.30.2410.10">
    <property type="entry name" value="Hect, E3 ligase catalytic domain"/>
    <property type="match status" value="1"/>
</dbReference>
<dbReference type="SUPFAM" id="SSF63570">
    <property type="entry name" value="PABC (PABP) domain"/>
    <property type="match status" value="1"/>
</dbReference>
<dbReference type="Gene3D" id="3.30.2160.10">
    <property type="entry name" value="Hect, E3 ligase catalytic domain"/>
    <property type="match status" value="1"/>
</dbReference>
<feature type="domain" description="PABC" evidence="10">
    <location>
        <begin position="1943"/>
        <end position="2020"/>
    </location>
</feature>
<dbReference type="PROSITE" id="PS51157">
    <property type="entry name" value="ZF_UBR"/>
    <property type="match status" value="1"/>
</dbReference>
<keyword evidence="1" id="KW-0479">Metal-binding</keyword>
<evidence type="ECO:0000259" key="8">
    <source>
        <dbReference type="PROSITE" id="PS50237"/>
    </source>
</evidence>
<accession>E4X800</accession>
<feature type="domain" description="HECT" evidence="8">
    <location>
        <begin position="2038"/>
        <end position="2337"/>
    </location>
</feature>
<dbReference type="PROSITE" id="PS51309">
    <property type="entry name" value="PABC"/>
    <property type="match status" value="1"/>
</dbReference>
<evidence type="ECO:0000313" key="11">
    <source>
        <dbReference type="EMBL" id="CBY18823.1"/>
    </source>
</evidence>
<protein>
    <recommendedName>
        <fullName evidence="13">UBR-type domain-containing protein</fullName>
    </recommendedName>
</protein>
<evidence type="ECO:0000256" key="7">
    <source>
        <dbReference type="SAM" id="MobiDB-lite"/>
    </source>
</evidence>
<dbReference type="GO" id="GO:0034450">
    <property type="term" value="F:ubiquitin-ubiquitin ligase activity"/>
    <property type="evidence" value="ECO:0007669"/>
    <property type="project" value="TreeGrafter"/>
</dbReference>
<dbReference type="SUPFAM" id="SSF56204">
    <property type="entry name" value="Hect, E3 ligase catalytic domain"/>
    <property type="match status" value="1"/>
</dbReference>
<dbReference type="Pfam" id="PF00632">
    <property type="entry name" value="HECT"/>
    <property type="match status" value="1"/>
</dbReference>
<dbReference type="Gene3D" id="1.10.1900.10">
    <property type="entry name" value="c-terminal domain of poly(a) binding protein"/>
    <property type="match status" value="1"/>
</dbReference>
<dbReference type="InterPro" id="IPR000569">
    <property type="entry name" value="HECT_dom"/>
</dbReference>
<dbReference type="SMART" id="SM00517">
    <property type="entry name" value="PolyA"/>
    <property type="match status" value="1"/>
</dbReference>
<feature type="zinc finger region" description="UBR-type" evidence="6">
    <location>
        <begin position="972"/>
        <end position="1040"/>
    </location>
</feature>
<dbReference type="Gene3D" id="3.90.1750.10">
    <property type="entry name" value="Hect, E3 ligase catalytic domains"/>
    <property type="match status" value="1"/>
</dbReference>
<name>E4X800_OIKDI</name>
<dbReference type="Proteomes" id="UP000001307">
    <property type="component" value="Unassembled WGS sequence"/>
</dbReference>
<dbReference type="GO" id="GO:0008270">
    <property type="term" value="F:zinc ion binding"/>
    <property type="evidence" value="ECO:0007669"/>
    <property type="project" value="UniProtKB-KW"/>
</dbReference>
<dbReference type="EMBL" id="FN653028">
    <property type="protein sequence ID" value="CBY18823.1"/>
    <property type="molecule type" value="Genomic_DNA"/>
</dbReference>
<dbReference type="GO" id="GO:0000209">
    <property type="term" value="P:protein polyubiquitination"/>
    <property type="evidence" value="ECO:0007669"/>
    <property type="project" value="TreeGrafter"/>
</dbReference>
<evidence type="ECO:0000256" key="6">
    <source>
        <dbReference type="PROSITE-ProRule" id="PRU00508"/>
    </source>
</evidence>
<dbReference type="OrthoDB" id="298098at2759"/>
<keyword evidence="2" id="KW-0863">Zinc-finger</keyword>
<evidence type="ECO:0000256" key="1">
    <source>
        <dbReference type="ARBA" id="ARBA00022723"/>
    </source>
</evidence>
<dbReference type="CDD" id="cd19675">
    <property type="entry name" value="UBR-box_UBR5"/>
    <property type="match status" value="1"/>
</dbReference>
<dbReference type="PANTHER" id="PTHR46276:SF1">
    <property type="entry name" value="E3 UBIQUITIN-PROTEIN LIGASE UBR5"/>
    <property type="match status" value="1"/>
</dbReference>
<sequence>MKKAAIGPRHFAFLTEDGQICRVGFHASPRVLEKKEKLQEKESSALKENPASKSSASYSMSADIAKDIRLALQSRSHRGRMSQTYHRRPPGIAGRPVDESMQVPEDHIKRCEDVLPGTPRDTIRKELRMTNLDVNMAINNILTRDEDPPANSLHSTYLPHISGPEDLMQIIGESGREEEMFGFMMSRGRGTPSSIRPFFSASQAASAGRRANGQSSTEPPPKISRQTSNRENSSGSDDDVQYQDAEWWPVNKADARYEFVTLAALHEELLALDSRGRLHQWNWYDSEPYRVEEEGNVIFHPKTKDLGLLGEEVTQLAGSVCRASVITKSGKIATLADAIINPFENLIDTPAAHFPELGDLSNALLYTCSQWTLIVAKNHEAFWMGVAPYELRKRQLEAISKQASKKQEALSVGSVVCLKKQPAYRAKTRAIKLLDNQPRIGELVHDLVSIETQCRNTNSSKCKRMCKCKNEVEFKVLQPYELLVESFEPPKSTDRKRKHEETDSAEHEKWDLRHVVFLPNEKGDRTEVVGTIKRMQDNICIVSYGNADKINDPGIKIFRKEELCLANQSTRSIETIIRSPRKLNVGSAREDSVQIDHTFGDVPCILVDSKKIHQPVFFNDGILQDPEWFWLGLPPINALTSSIYNMTDVSETRKRDKAFVALICLDRHILSPLLIKNNPDLLKALLSVLNENPLWQPVIPRLLSEVVDGERNLLHISIDATAPSKDKKSQPKADNQKCLAEMMESISVICKPEVVGELKQKITQKMENSNRSLDVRDYFEDSEEGEQRTQAQRASRWGNGIRSQIRSFTDRLDRVHEENFDATNQIRSRPWNVLEELDIPETDHSEIEEQMDEDEARAMDQIVDAHVEERAREREDNLGNDDEDVKENCLEILLGNSCFSLSACEKLLQEKDAFGRTPFMYAIVRRSYKDATLLLERIISLCETEKSSIKKFIFPDNSPRELNPLYVLCCNDTCSYTWTKKQHIKQDIYECKTCNLVESLCCCTECAQTCHVGHECVLKKTSPTAYCDCPSSCACKALNPGDEKEREALLKMMLAHTQLFHVSTNKGEHILQFLAHTVARQIKEQNNLRLVDSQNLPGRRAHAASTTSGRETPPVFCRKALQYCLAEWKAVEGLVVFKRDSLSASYYSSKYAAEDKKQLESQQGVARLDKFVQTLLLRLSHSDQWDYMGALLNTLTEQHKLAKGTEREETVLSGIHRFIRSVVRVFVCFSGNLQPSTMTNETQRKCLDRFSKVFQELPVIAIEELCRTSDALLAPVRLGAVRPVPGFEFFSTSTDAITETDNLFRVDPCAPKRKKTDTPRTHNRPVNTGNRLDVRDYFEDSEEENMEDPYLSEEDILHNGPPEDYGGWPTGNFNDEGTDEDNSDQDDHDQEERDEEEIDEEEDMEDQDEMDQDDDRWGDGSTFDVIGSPGYDVYRESTPHEDESFENILYDTDAINARNSRRRENEQHGSANLSWAVRESRHRLRDPREGGRMIPNFGALGGVEKNNRSSQGASGTCQTSESQSKLARCAALCIKQVAQLLQPDLSRPSTDSDLLLPNVQRLLRPSWDWLMTTMDWTESQLRYGATLSKVSEARRNPTRLRHDSEGQKRSKNHISAHEFMSYALSLMRQQNSEHSDVMPSIDVGALRHVAYILDAFVSLLKSERALISTPRQSQKTDSPGVNETPSHIFFRRSDSMLFLGGADDDPFDTPFDKALPLADKPHLLRPKATKEDLFGRGTRGEGKQPPQSAVVRLPEHMSLTRRYDDTESLWPASDNQVEPDGLLSRWKSCVEIFARVFMDDVGSEQDSVLRQLASFNLRQSKFQKQMEDLIKGAKNPELSLVVHRQREKLISQTIKQLNDDRTSSRADGLIFEGEPGEGNGVMRSFFTTIADAFLEDLPVPKLDVLPPVSSKSDYISRRSGLSGLQRYHQRQSRDKGQLNVLADPWSPDKINEDAHAKSSSNDLKKQLYEKISSVNKLNAAKITGMFLQSSASNRLLMTNDEDLCKLRVEEAIKMLKEHGQFVEEEKAEVNADADDEPLFTMPSSSQRYFCPNPGNGTDRRMNIFRNVGRILGLSLLHSELCPLPLSRPIVKQILRRRVNWHDLAFYDSTIYESLRKLVLSAKNHPESVADLGFTFEVDEITRDGTVQSVELIPNGQNITVTSANVYTYVRKYAHYIMVKKWEKAVKHLRQGIYDIASEQALAGLTPEDWWLLVNGVGTVDVAKLTAMTTFNDESNAKDETEKAEVQKLQKWLWEVVESFTLQERQELLYFWTGAPALRAGEEAFEPAPSVTIRGPNDQSLPSANTCISRLYLPLYSSKAILRQKLSMAIKTKTFGFV</sequence>
<feature type="region of interest" description="Disordered" evidence="7">
    <location>
        <begin position="35"/>
        <end position="59"/>
    </location>
</feature>
<feature type="compositionally biased region" description="Low complexity" evidence="7">
    <location>
        <begin position="46"/>
        <end position="59"/>
    </location>
</feature>
<feature type="compositionally biased region" description="Basic and acidic residues" evidence="7">
    <location>
        <begin position="1433"/>
        <end position="1442"/>
    </location>
</feature>
<dbReference type="InParanoid" id="E4X800"/>
<dbReference type="InterPro" id="IPR002004">
    <property type="entry name" value="PABP_HYD_C"/>
</dbReference>
<evidence type="ECO:0000256" key="4">
    <source>
        <dbReference type="ARBA" id="ARBA00022833"/>
    </source>
</evidence>
<dbReference type="SMART" id="SM00396">
    <property type="entry name" value="ZnF_UBR1"/>
    <property type="match status" value="1"/>
</dbReference>